<keyword evidence="3" id="KW-0694">RNA-binding</keyword>
<proteinExistence type="inferred from homology"/>
<dbReference type="OrthoDB" id="9807213at2"/>
<dbReference type="Pfam" id="PF00849">
    <property type="entry name" value="PseudoU_synth_2"/>
    <property type="match status" value="1"/>
</dbReference>
<protein>
    <recommendedName>
        <fullName evidence="4">Pseudouridine synthase</fullName>
        <ecNumber evidence="4">5.4.99.-</ecNumber>
    </recommendedName>
</protein>
<dbReference type="GO" id="GO:0120159">
    <property type="term" value="F:rRNA pseudouridine synthase activity"/>
    <property type="evidence" value="ECO:0007669"/>
    <property type="project" value="UniProtKB-ARBA"/>
</dbReference>
<dbReference type="InterPro" id="IPR006145">
    <property type="entry name" value="PsdUridine_synth_RsuA/RluA"/>
</dbReference>
<comment type="caution">
    <text evidence="6">The sequence shown here is derived from an EMBL/GenBank/DDBJ whole genome shotgun (WGS) entry which is preliminary data.</text>
</comment>
<dbReference type="AlphaFoldDB" id="E6MGB7"/>
<dbReference type="Gene3D" id="3.30.70.1560">
    <property type="entry name" value="Alpha-L RNA-binding motif"/>
    <property type="match status" value="1"/>
</dbReference>
<evidence type="ECO:0000256" key="2">
    <source>
        <dbReference type="ARBA" id="ARBA00023235"/>
    </source>
</evidence>
<dbReference type="InterPro" id="IPR042092">
    <property type="entry name" value="PsdUridine_s_RsuA/RluB/E/F_cat"/>
</dbReference>
<dbReference type="SUPFAM" id="SSF55174">
    <property type="entry name" value="Alpha-L RNA-binding motif"/>
    <property type="match status" value="1"/>
</dbReference>
<evidence type="ECO:0000313" key="6">
    <source>
        <dbReference type="EMBL" id="EFV01657.1"/>
    </source>
</evidence>
<dbReference type="eggNOG" id="COG1187">
    <property type="taxonomic scope" value="Bacteria"/>
</dbReference>
<dbReference type="EC" id="5.4.99.-" evidence="4"/>
<dbReference type="FunFam" id="3.10.290.10:FF:000003">
    <property type="entry name" value="Pseudouridine synthase"/>
    <property type="match status" value="1"/>
</dbReference>
<reference evidence="6 7" key="1">
    <citation type="submission" date="2010-12" db="EMBL/GenBank/DDBJ databases">
        <authorList>
            <person name="Muzny D."/>
            <person name="Qin X."/>
            <person name="Deng J."/>
            <person name="Jiang H."/>
            <person name="Liu Y."/>
            <person name="Qu J."/>
            <person name="Song X.-Z."/>
            <person name="Zhang L."/>
            <person name="Thornton R."/>
            <person name="Coyle M."/>
            <person name="Francisco L."/>
            <person name="Jackson L."/>
            <person name="Javaid M."/>
            <person name="Korchina V."/>
            <person name="Kovar C."/>
            <person name="Mata R."/>
            <person name="Mathew T."/>
            <person name="Ngo R."/>
            <person name="Nguyen L."/>
            <person name="Nguyen N."/>
            <person name="Okwuonu G."/>
            <person name="Ongeri F."/>
            <person name="Pham C."/>
            <person name="Simmons D."/>
            <person name="Wilczek-Boney K."/>
            <person name="Hale W."/>
            <person name="Jakkamsetti A."/>
            <person name="Pham P."/>
            <person name="Ruth R."/>
            <person name="San Lucas F."/>
            <person name="Warren J."/>
            <person name="Zhang J."/>
            <person name="Zhao Z."/>
            <person name="Zhou C."/>
            <person name="Zhu D."/>
            <person name="Lee S."/>
            <person name="Bess C."/>
            <person name="Blankenburg K."/>
            <person name="Forbes L."/>
            <person name="Fu Q."/>
            <person name="Gubbala S."/>
            <person name="Hirani K."/>
            <person name="Jayaseelan J.C."/>
            <person name="Lara F."/>
            <person name="Munidasa M."/>
            <person name="Palculict T."/>
            <person name="Patil S."/>
            <person name="Pu L.-L."/>
            <person name="Saada N."/>
            <person name="Tang L."/>
            <person name="Weissenberger G."/>
            <person name="Zhu Y."/>
            <person name="Hemphill L."/>
            <person name="Shang Y."/>
            <person name="Youmans B."/>
            <person name="Ayvaz T."/>
            <person name="Ross M."/>
            <person name="Santibanez J."/>
            <person name="Aqrawi P."/>
            <person name="Gross S."/>
            <person name="Joshi V."/>
            <person name="Fowler G."/>
            <person name="Nazareth L."/>
            <person name="Reid J."/>
            <person name="Worley K."/>
            <person name="Petrosino J."/>
            <person name="Highlander S."/>
            <person name="Gibbs R."/>
        </authorList>
    </citation>
    <scope>NUCLEOTIDE SEQUENCE [LARGE SCALE GENOMIC DNA]</scope>
    <source>
        <strain evidence="6 7">ATCC 23263</strain>
    </source>
</reference>
<gene>
    <name evidence="6" type="ORF">HMP0721_1050</name>
</gene>
<sequence length="246" mass="27012">MRLQKYMAQCGVASRRGSEAMIADGRVMVNGSVVDTPGVQVTPGDVVFVDGKLIAPERKVYLLLNKPRGVVTTSEDVHAERRILDLVAAEVRLYAIGRLDKDTEGLLILTNDGDLTFRLTHPSYHLDKVYEAVVKGQLTAPALAALREGVVIPLDDAGTKTYRTQPAEVTVLRRKRGSTRLSITLCEGKKRQIRKMCAAVGYPVVALRRTAIGDIADDTLKPGEWRRLRPDEVAKLRRAVQGEGDA</sequence>
<dbReference type="SMART" id="SM00363">
    <property type="entry name" value="S4"/>
    <property type="match status" value="1"/>
</dbReference>
<evidence type="ECO:0000259" key="5">
    <source>
        <dbReference type="SMART" id="SM00363"/>
    </source>
</evidence>
<evidence type="ECO:0000256" key="3">
    <source>
        <dbReference type="PROSITE-ProRule" id="PRU00182"/>
    </source>
</evidence>
<dbReference type="InterPro" id="IPR020103">
    <property type="entry name" value="PsdUridine_synth_cat_dom_sf"/>
</dbReference>
<dbReference type="InterPro" id="IPR050343">
    <property type="entry name" value="RsuA_PseudoU_synthase"/>
</dbReference>
<dbReference type="InterPro" id="IPR018496">
    <property type="entry name" value="PsdUridine_synth_RsuA/RluB_CS"/>
</dbReference>
<evidence type="ECO:0000256" key="4">
    <source>
        <dbReference type="RuleBase" id="RU003887"/>
    </source>
</evidence>
<dbReference type="GO" id="GO:0003723">
    <property type="term" value="F:RNA binding"/>
    <property type="evidence" value="ECO:0007669"/>
    <property type="project" value="UniProtKB-KW"/>
</dbReference>
<evidence type="ECO:0000256" key="1">
    <source>
        <dbReference type="ARBA" id="ARBA00008348"/>
    </source>
</evidence>
<dbReference type="Gene3D" id="3.30.70.580">
    <property type="entry name" value="Pseudouridine synthase I, catalytic domain, N-terminal subdomain"/>
    <property type="match status" value="1"/>
</dbReference>
<keyword evidence="2 4" id="KW-0413">Isomerase</keyword>
<dbReference type="InterPro" id="IPR000748">
    <property type="entry name" value="PsdUridine_synth_RsuA/RluB/E/F"/>
</dbReference>
<feature type="domain" description="RNA-binding S4" evidence="5">
    <location>
        <begin position="1"/>
        <end position="59"/>
    </location>
</feature>
<keyword evidence="7" id="KW-1185">Reference proteome</keyword>
<dbReference type="CDD" id="cd00165">
    <property type="entry name" value="S4"/>
    <property type="match status" value="1"/>
</dbReference>
<dbReference type="STRING" id="887929.HMP0721_1050"/>
<dbReference type="InterPro" id="IPR036986">
    <property type="entry name" value="S4_RNA-bd_sf"/>
</dbReference>
<dbReference type="PANTHER" id="PTHR47683">
    <property type="entry name" value="PSEUDOURIDINE SYNTHASE FAMILY PROTEIN-RELATED"/>
    <property type="match status" value="1"/>
</dbReference>
<dbReference type="HOGENOM" id="CLU_024979_1_2_9"/>
<dbReference type="Proteomes" id="UP000004754">
    <property type="component" value="Unassembled WGS sequence"/>
</dbReference>
<dbReference type="GO" id="GO:0000455">
    <property type="term" value="P:enzyme-directed rRNA pseudouridine synthesis"/>
    <property type="evidence" value="ECO:0007669"/>
    <property type="project" value="UniProtKB-ARBA"/>
</dbReference>
<dbReference type="Pfam" id="PF01479">
    <property type="entry name" value="S4"/>
    <property type="match status" value="1"/>
</dbReference>
<evidence type="ECO:0000313" key="7">
    <source>
        <dbReference type="Proteomes" id="UP000004754"/>
    </source>
</evidence>
<dbReference type="SUPFAM" id="SSF55120">
    <property type="entry name" value="Pseudouridine synthase"/>
    <property type="match status" value="1"/>
</dbReference>
<organism evidence="6 7">
    <name type="scientific">Pseudoramibacter alactolyticus ATCC 23263</name>
    <dbReference type="NCBI Taxonomy" id="887929"/>
    <lineage>
        <taxon>Bacteria</taxon>
        <taxon>Bacillati</taxon>
        <taxon>Bacillota</taxon>
        <taxon>Clostridia</taxon>
        <taxon>Eubacteriales</taxon>
        <taxon>Eubacteriaceae</taxon>
        <taxon>Pseudoramibacter</taxon>
    </lineage>
</organism>
<dbReference type="PROSITE" id="PS01149">
    <property type="entry name" value="PSI_RSU"/>
    <property type="match status" value="1"/>
</dbReference>
<dbReference type="PANTHER" id="PTHR47683:SF2">
    <property type="entry name" value="RNA-BINDING S4 DOMAIN-CONTAINING PROTEIN"/>
    <property type="match status" value="1"/>
</dbReference>
<accession>E6MGB7</accession>
<dbReference type="CDD" id="cd02870">
    <property type="entry name" value="PseudoU_synth_RsuA_like"/>
    <property type="match status" value="1"/>
</dbReference>
<dbReference type="InterPro" id="IPR002942">
    <property type="entry name" value="S4_RNA-bd"/>
</dbReference>
<dbReference type="PROSITE" id="PS50889">
    <property type="entry name" value="S4"/>
    <property type="match status" value="1"/>
</dbReference>
<name>E6MGB7_9FIRM</name>
<comment type="similarity">
    <text evidence="1 4">Belongs to the pseudouridine synthase RsuA family.</text>
</comment>
<dbReference type="EMBL" id="AEQN01000016">
    <property type="protein sequence ID" value="EFV01657.1"/>
    <property type="molecule type" value="Genomic_DNA"/>
</dbReference>
<dbReference type="Gene3D" id="3.10.290.10">
    <property type="entry name" value="RNA-binding S4 domain"/>
    <property type="match status" value="1"/>
</dbReference>
<dbReference type="InterPro" id="IPR020094">
    <property type="entry name" value="TruA/RsuA/RluB/E/F_N"/>
</dbReference>
<dbReference type="NCBIfam" id="TIGR00093">
    <property type="entry name" value="pseudouridine synthase"/>
    <property type="match status" value="1"/>
</dbReference>
<dbReference type="RefSeq" id="WP_006598474.1">
    <property type="nucleotide sequence ID" value="NZ_GL622359.1"/>
</dbReference>